<keyword evidence="5 7" id="KW-1133">Transmembrane helix</keyword>
<feature type="transmembrane region" description="Helical" evidence="7">
    <location>
        <begin position="651"/>
        <end position="672"/>
    </location>
</feature>
<feature type="signal peptide" evidence="8">
    <location>
        <begin position="1"/>
        <end position="23"/>
    </location>
</feature>
<proteinExistence type="predicted"/>
<keyword evidence="8" id="KW-0732">Signal</keyword>
<feature type="transmembrane region" description="Helical" evidence="7">
    <location>
        <begin position="568"/>
        <end position="594"/>
    </location>
</feature>
<evidence type="ECO:0000256" key="4">
    <source>
        <dbReference type="ARBA" id="ARBA00022748"/>
    </source>
</evidence>
<reference evidence="10 11" key="1">
    <citation type="submission" date="2019-02" db="EMBL/GenBank/DDBJ databases">
        <title>Prokaryotic population dynamics and viral predation in marine succession experiment using metagenomics: the confinement effect.</title>
        <authorList>
            <person name="Haro-Moreno J.M."/>
            <person name="Rodriguez-Valera F."/>
            <person name="Lopez-Perez M."/>
        </authorList>
    </citation>
    <scope>NUCLEOTIDE SEQUENCE [LARGE SCALE GENOMIC DNA]</scope>
    <source>
        <strain evidence="10">MED-G158</strain>
    </source>
</reference>
<dbReference type="GO" id="GO:0017004">
    <property type="term" value="P:cytochrome complex assembly"/>
    <property type="evidence" value="ECO:0007669"/>
    <property type="project" value="UniProtKB-KW"/>
</dbReference>
<feature type="chain" id="PRO_5022109235" evidence="8">
    <location>
        <begin position="24"/>
        <end position="980"/>
    </location>
</feature>
<dbReference type="GO" id="GO:0015035">
    <property type="term" value="F:protein-disulfide reductase activity"/>
    <property type="evidence" value="ECO:0007669"/>
    <property type="project" value="TreeGrafter"/>
</dbReference>
<dbReference type="EMBL" id="SHAH01000067">
    <property type="protein sequence ID" value="RZO75161.1"/>
    <property type="molecule type" value="Genomic_DNA"/>
</dbReference>
<evidence type="ECO:0000256" key="6">
    <source>
        <dbReference type="ARBA" id="ARBA00023136"/>
    </source>
</evidence>
<gene>
    <name evidence="10" type="ORF">EVA69_04700</name>
</gene>
<keyword evidence="4" id="KW-0201">Cytochrome c-type biogenesis</keyword>
<evidence type="ECO:0000313" key="10">
    <source>
        <dbReference type="EMBL" id="RZO75161.1"/>
    </source>
</evidence>
<dbReference type="PROSITE" id="PS51352">
    <property type="entry name" value="THIOREDOXIN_2"/>
    <property type="match status" value="1"/>
</dbReference>
<feature type="transmembrane region" description="Helical" evidence="7">
    <location>
        <begin position="615"/>
        <end position="639"/>
    </location>
</feature>
<keyword evidence="2" id="KW-1003">Cell membrane</keyword>
<dbReference type="Pfam" id="PF02683">
    <property type="entry name" value="DsbD_TM"/>
    <property type="match status" value="1"/>
</dbReference>
<dbReference type="InterPro" id="IPR035671">
    <property type="entry name" value="DsbD_gamma"/>
</dbReference>
<dbReference type="PANTHER" id="PTHR32234:SF3">
    <property type="entry name" value="SUPPRESSION OF COPPER SENSITIVITY PROTEIN"/>
    <property type="match status" value="1"/>
</dbReference>
<dbReference type="Pfam" id="PF11412">
    <property type="entry name" value="DsbD_N"/>
    <property type="match status" value="2"/>
</dbReference>
<feature type="transmembrane region" description="Helical" evidence="7">
    <location>
        <begin position="792"/>
        <end position="811"/>
    </location>
</feature>
<dbReference type="CDD" id="cd02953">
    <property type="entry name" value="DsbDgamma"/>
    <property type="match status" value="1"/>
</dbReference>
<dbReference type="AlphaFoldDB" id="A0A520RY83"/>
<evidence type="ECO:0000256" key="8">
    <source>
        <dbReference type="SAM" id="SignalP"/>
    </source>
</evidence>
<accession>A0A520RY83</accession>
<comment type="subcellular location">
    <subcellularLocation>
        <location evidence="1">Cell membrane</location>
        <topology evidence="1">Multi-pass membrane protein</topology>
    </subcellularLocation>
</comment>
<dbReference type="PANTHER" id="PTHR32234">
    <property type="entry name" value="THIOL:DISULFIDE INTERCHANGE PROTEIN DSBD"/>
    <property type="match status" value="1"/>
</dbReference>
<dbReference type="GO" id="GO:0045454">
    <property type="term" value="P:cell redox homeostasis"/>
    <property type="evidence" value="ECO:0007669"/>
    <property type="project" value="TreeGrafter"/>
</dbReference>
<evidence type="ECO:0000256" key="1">
    <source>
        <dbReference type="ARBA" id="ARBA00004651"/>
    </source>
</evidence>
<organism evidence="10 11">
    <name type="scientific">OM182 bacterium</name>
    <dbReference type="NCBI Taxonomy" id="2510334"/>
    <lineage>
        <taxon>Bacteria</taxon>
        <taxon>Pseudomonadati</taxon>
        <taxon>Pseudomonadota</taxon>
        <taxon>Gammaproteobacteria</taxon>
        <taxon>OMG group</taxon>
        <taxon>OM182 clade</taxon>
    </lineage>
</organism>
<evidence type="ECO:0000313" key="11">
    <source>
        <dbReference type="Proteomes" id="UP000320404"/>
    </source>
</evidence>
<feature type="transmembrane region" description="Helical" evidence="7">
    <location>
        <begin position="769"/>
        <end position="786"/>
    </location>
</feature>
<feature type="transmembrane region" description="Helical" evidence="7">
    <location>
        <begin position="725"/>
        <end position="749"/>
    </location>
</feature>
<dbReference type="InterPro" id="IPR003834">
    <property type="entry name" value="Cyt_c_assmbl_TM_dom"/>
</dbReference>
<dbReference type="SUPFAM" id="SSF52833">
    <property type="entry name" value="Thioredoxin-like"/>
    <property type="match status" value="1"/>
</dbReference>
<dbReference type="Pfam" id="PF13899">
    <property type="entry name" value="Thioredoxin_7"/>
    <property type="match status" value="1"/>
</dbReference>
<sequence length="980" mass="107800">MARIMPNLLIVIGLFLVSIGASAQVHRTDQIEVELISETFTVVPGETTWLAIRLDPIEHWHTYWKFGGDSGEATRAVDWDMPAGTEIGEIQWPIPEWTPFLGSDLVTFTYEREVFLPMALTVPANFSGEELALSTLIEWQVCDEICIPGEANFSIALPVAANLEIDPQWQQAFAETRSTLPTPVDAHGLVAEFNDHDGKVNVMIKADGAQFNDIDEAWFFPVERRIMRYAPYRNVMLDGERIQLSTEQHRRYDGSRTTMEGLLSFVDDAGNLQAFDLTASRSPVAWDNSIEVELLSETTNIVPGETTWLGLRLDPAEHWHTYWKMGGDSGEPTSLNEWEAPEGTQIGEIQWPAPHWLPFYDTDLVNFGYEEEVLLPVAVTLPADFSGDQVELSTLAYWNVCDQICIPGEQRLNITLPVGTVPELDAGTQALFDEAREAIPSTDHGIRSMTAVAGERVSLGFEASDPIFDDYSEAYFFPDQRRIIKPGPLREVSLQGNLLQITHKQPRRMLQDLSEVYGVLVLENDAGARTAFDFVNPAADANSMTIAPLAAASNGGTADGYGEGGAGLLVFMGFAFLGGMILNLMPCVFPVLSIKALSFANNAGESKEKQRMDGLVYTLGVVVAFVTLASVLIALRAGGEAVGWAFQFQQPWFLAFIVYLFFLMGLSLSGVFEIGTSLMGAGSGLTAQGGYKGSFFTGVLATTVATPCTAPFMGPAIGFALTQSWLLAMAVFVALGVGMAFPILVLSYVPALYKYMPKPGPWMETFKQVIAFPLYASALFFLWVLGNQVGVMGMSLVLGMCVVMAFAAWLYQRRFTMGVFMRTFNYGVSLATLLLAIYLTQSPFMQTVANAASVANLSTDEEGNVVRDYEIFSSQRLDELQAEGKPVFVNMTAAWCITCLANEQTTLSTDRVKQVMADREITYMKGDWTNEDPEITAVLERFNRPSVPLYVLYPGDTSKEPVILPQILTPGIVAEAFESI</sequence>
<evidence type="ECO:0000259" key="9">
    <source>
        <dbReference type="PROSITE" id="PS51352"/>
    </source>
</evidence>
<feature type="transmembrane region" description="Helical" evidence="7">
    <location>
        <begin position="823"/>
        <end position="840"/>
    </location>
</feature>
<dbReference type="InterPro" id="IPR036249">
    <property type="entry name" value="Thioredoxin-like_sf"/>
</dbReference>
<dbReference type="Gene3D" id="3.40.30.10">
    <property type="entry name" value="Glutaredoxin"/>
    <property type="match status" value="1"/>
</dbReference>
<feature type="domain" description="Thioredoxin" evidence="9">
    <location>
        <begin position="846"/>
        <end position="980"/>
    </location>
</feature>
<evidence type="ECO:0000256" key="5">
    <source>
        <dbReference type="ARBA" id="ARBA00022989"/>
    </source>
</evidence>
<evidence type="ECO:0000256" key="7">
    <source>
        <dbReference type="SAM" id="Phobius"/>
    </source>
</evidence>
<keyword evidence="3 7" id="KW-0812">Transmembrane</keyword>
<dbReference type="InterPro" id="IPR013766">
    <property type="entry name" value="Thioredoxin_domain"/>
</dbReference>
<evidence type="ECO:0000256" key="3">
    <source>
        <dbReference type="ARBA" id="ARBA00022692"/>
    </source>
</evidence>
<dbReference type="InterPro" id="IPR028250">
    <property type="entry name" value="DsbDN"/>
</dbReference>
<keyword evidence="6 7" id="KW-0472">Membrane</keyword>
<evidence type="ECO:0000256" key="2">
    <source>
        <dbReference type="ARBA" id="ARBA00022475"/>
    </source>
</evidence>
<comment type="caution">
    <text evidence="10">The sequence shown here is derived from an EMBL/GenBank/DDBJ whole genome shotgun (WGS) entry which is preliminary data.</text>
</comment>
<dbReference type="GO" id="GO:0005886">
    <property type="term" value="C:plasma membrane"/>
    <property type="evidence" value="ECO:0007669"/>
    <property type="project" value="UniProtKB-SubCell"/>
</dbReference>
<protein>
    <submittedName>
        <fullName evidence="10">Thiol:disulfide interchange protein</fullName>
    </submittedName>
</protein>
<name>A0A520RY83_9GAMM</name>
<dbReference type="Proteomes" id="UP000320404">
    <property type="component" value="Unassembled WGS sequence"/>
</dbReference>
<feature type="transmembrane region" description="Helical" evidence="7">
    <location>
        <begin position="693"/>
        <end position="713"/>
    </location>
</feature>